<evidence type="ECO:0000313" key="4">
    <source>
        <dbReference type="EMBL" id="CAB4958883.1"/>
    </source>
</evidence>
<name>A0A6J6Q067_9ZZZZ</name>
<reference evidence="2" key="1">
    <citation type="submission" date="2020-05" db="EMBL/GenBank/DDBJ databases">
        <authorList>
            <person name="Chiriac C."/>
            <person name="Salcher M."/>
            <person name="Ghai R."/>
            <person name="Kavagutti S V."/>
        </authorList>
    </citation>
    <scope>NUCLEOTIDE SEQUENCE</scope>
</reference>
<dbReference type="AlphaFoldDB" id="A0A6J6Q067"/>
<accession>A0A6J6Q067</accession>
<dbReference type="EMBL" id="CAFBMT010000040">
    <property type="protein sequence ID" value="CAB4958883.1"/>
    <property type="molecule type" value="Genomic_DNA"/>
</dbReference>
<dbReference type="EMBL" id="CAESGF010000026">
    <property type="protein sequence ID" value="CAB4365235.1"/>
    <property type="molecule type" value="Genomic_DNA"/>
</dbReference>
<evidence type="ECO:0000313" key="2">
    <source>
        <dbReference type="EMBL" id="CAB4702465.1"/>
    </source>
</evidence>
<evidence type="ECO:0000313" key="5">
    <source>
        <dbReference type="EMBL" id="CAB4988575.1"/>
    </source>
</evidence>
<dbReference type="EMBL" id="CAFBOL010000029">
    <property type="protein sequence ID" value="CAB4988575.1"/>
    <property type="molecule type" value="Genomic_DNA"/>
</dbReference>
<proteinExistence type="predicted"/>
<evidence type="ECO:0000313" key="1">
    <source>
        <dbReference type="EMBL" id="CAB4365235.1"/>
    </source>
</evidence>
<evidence type="ECO:0000313" key="3">
    <source>
        <dbReference type="EMBL" id="CAB4810519.1"/>
    </source>
</evidence>
<protein>
    <submittedName>
        <fullName evidence="2">Unannotated protein</fullName>
    </submittedName>
</protein>
<sequence>MPLFPHPNDPLPAPSPVRCAADALRVFRLALTLPPQPETLAFLLDDQGVGGVITLVSGTTDPDAVLAVTECLARAAREVPRAVALVLATVRPGGRVEPGDVDRWLEASDLAAQCDIVLLEWFVIGSLGVSCPRDLLGEPQRWGQPEAQVARRRSAG</sequence>
<dbReference type="EMBL" id="CAEZYF010000001">
    <property type="protein sequence ID" value="CAB4702465.1"/>
    <property type="molecule type" value="Genomic_DNA"/>
</dbReference>
<organism evidence="2">
    <name type="scientific">freshwater metagenome</name>
    <dbReference type="NCBI Taxonomy" id="449393"/>
    <lineage>
        <taxon>unclassified sequences</taxon>
        <taxon>metagenomes</taxon>
        <taxon>ecological metagenomes</taxon>
    </lineage>
</organism>
<dbReference type="EMBL" id="CAFAAV010000038">
    <property type="protein sequence ID" value="CAB4810519.1"/>
    <property type="molecule type" value="Genomic_DNA"/>
</dbReference>
<gene>
    <name evidence="2" type="ORF">UFOPK2656_00142</name>
    <name evidence="3" type="ORF">UFOPK3099_00706</name>
    <name evidence="4" type="ORF">UFOPK3651_03374</name>
    <name evidence="5" type="ORF">UFOPK3931_01328</name>
    <name evidence="1" type="ORF">UFOPK4189_02983</name>
</gene>